<dbReference type="InterPro" id="IPR055348">
    <property type="entry name" value="DctQ"/>
</dbReference>
<feature type="transmembrane region" description="Helical" evidence="9">
    <location>
        <begin position="21"/>
        <end position="45"/>
    </location>
</feature>
<accession>A0A1M4XSX5</accession>
<evidence type="ECO:0000256" key="2">
    <source>
        <dbReference type="ARBA" id="ARBA00022448"/>
    </source>
</evidence>
<evidence type="ECO:0000259" key="10">
    <source>
        <dbReference type="Pfam" id="PF04290"/>
    </source>
</evidence>
<evidence type="ECO:0000256" key="5">
    <source>
        <dbReference type="ARBA" id="ARBA00022692"/>
    </source>
</evidence>
<proteinExistence type="inferred from homology"/>
<keyword evidence="6 9" id="KW-1133">Transmembrane helix</keyword>
<protein>
    <submittedName>
        <fullName evidence="11">TRAP-type C4-dicarboxylate transport system, small permease component</fullName>
    </submittedName>
</protein>
<evidence type="ECO:0000256" key="6">
    <source>
        <dbReference type="ARBA" id="ARBA00022989"/>
    </source>
</evidence>
<evidence type="ECO:0000256" key="7">
    <source>
        <dbReference type="ARBA" id="ARBA00023136"/>
    </source>
</evidence>
<feature type="transmembrane region" description="Helical" evidence="9">
    <location>
        <begin position="96"/>
        <end position="119"/>
    </location>
</feature>
<dbReference type="InterPro" id="IPR007387">
    <property type="entry name" value="TRAP_DctQ"/>
</dbReference>
<dbReference type="EMBL" id="FQVI01000009">
    <property type="protein sequence ID" value="SHE96500.1"/>
    <property type="molecule type" value="Genomic_DNA"/>
</dbReference>
<evidence type="ECO:0000256" key="8">
    <source>
        <dbReference type="ARBA" id="ARBA00038436"/>
    </source>
</evidence>
<reference evidence="11 12" key="1">
    <citation type="submission" date="2016-11" db="EMBL/GenBank/DDBJ databases">
        <authorList>
            <person name="Jaros S."/>
            <person name="Januszkiewicz K."/>
            <person name="Wedrychowicz H."/>
        </authorList>
    </citation>
    <scope>NUCLEOTIDE SEQUENCE [LARGE SCALE GENOMIC DNA]</scope>
    <source>
        <strain evidence="11 12">DSM 17459</strain>
    </source>
</reference>
<sequence length="173" mass="19756">MDKKAIPHRIYFRFIYILEKIIEWISAVTFLGILAATLLQVLFRYVFNKPLLWTEEIARYLGIFAIMMASSIALKHDQHIGIDFLSSKLPAPVQKWVKAFYALVIMGVMGYLGIYTAILMGQTFFTPTPAMRIPIGIPYLGMFLGYLCSFVFGACILYEICFHIEVPVPEEEA</sequence>
<keyword evidence="3" id="KW-1003">Cell membrane</keyword>
<dbReference type="PANTHER" id="PTHR35011:SF2">
    <property type="entry name" value="2,3-DIKETO-L-GULONATE TRAP TRANSPORTER SMALL PERMEASE PROTEIN YIAM"/>
    <property type="match status" value="1"/>
</dbReference>
<name>A0A1M4XSX5_9CLOT</name>
<evidence type="ECO:0000256" key="9">
    <source>
        <dbReference type="SAM" id="Phobius"/>
    </source>
</evidence>
<evidence type="ECO:0000313" key="11">
    <source>
        <dbReference type="EMBL" id="SHE96500.1"/>
    </source>
</evidence>
<evidence type="ECO:0000313" key="12">
    <source>
        <dbReference type="Proteomes" id="UP000184245"/>
    </source>
</evidence>
<comment type="similarity">
    <text evidence="8">Belongs to the TRAP transporter small permease family.</text>
</comment>
<organism evidence="11 12">
    <name type="scientific">Lactonifactor longoviformis DSM 17459</name>
    <dbReference type="NCBI Taxonomy" id="1122155"/>
    <lineage>
        <taxon>Bacteria</taxon>
        <taxon>Bacillati</taxon>
        <taxon>Bacillota</taxon>
        <taxon>Clostridia</taxon>
        <taxon>Eubacteriales</taxon>
        <taxon>Clostridiaceae</taxon>
        <taxon>Lactonifactor</taxon>
    </lineage>
</organism>
<dbReference type="RefSeq" id="WP_072851435.1">
    <property type="nucleotide sequence ID" value="NZ_FQVI01000009.1"/>
</dbReference>
<dbReference type="Proteomes" id="UP000184245">
    <property type="component" value="Unassembled WGS sequence"/>
</dbReference>
<comment type="subcellular location">
    <subcellularLocation>
        <location evidence="1">Cell inner membrane</location>
        <topology evidence="1">Multi-pass membrane protein</topology>
    </subcellularLocation>
</comment>
<evidence type="ECO:0000256" key="4">
    <source>
        <dbReference type="ARBA" id="ARBA00022519"/>
    </source>
</evidence>
<keyword evidence="2" id="KW-0813">Transport</keyword>
<dbReference type="AlphaFoldDB" id="A0A1M4XSX5"/>
<dbReference type="PANTHER" id="PTHR35011">
    <property type="entry name" value="2,3-DIKETO-L-GULONATE TRAP TRANSPORTER SMALL PERMEASE PROTEIN YIAM"/>
    <property type="match status" value="1"/>
</dbReference>
<feature type="domain" description="Tripartite ATP-independent periplasmic transporters DctQ component" evidence="10">
    <location>
        <begin position="34"/>
        <end position="158"/>
    </location>
</feature>
<feature type="transmembrane region" description="Helical" evidence="9">
    <location>
        <begin position="139"/>
        <end position="158"/>
    </location>
</feature>
<evidence type="ECO:0000256" key="1">
    <source>
        <dbReference type="ARBA" id="ARBA00004429"/>
    </source>
</evidence>
<dbReference type="Pfam" id="PF04290">
    <property type="entry name" value="DctQ"/>
    <property type="match status" value="1"/>
</dbReference>
<gene>
    <name evidence="11" type="ORF">SAMN02745158_02115</name>
</gene>
<feature type="transmembrane region" description="Helical" evidence="9">
    <location>
        <begin position="57"/>
        <end position="75"/>
    </location>
</feature>
<dbReference type="GO" id="GO:0005886">
    <property type="term" value="C:plasma membrane"/>
    <property type="evidence" value="ECO:0007669"/>
    <property type="project" value="UniProtKB-SubCell"/>
</dbReference>
<evidence type="ECO:0000256" key="3">
    <source>
        <dbReference type="ARBA" id="ARBA00022475"/>
    </source>
</evidence>
<dbReference type="STRING" id="1122155.SAMN02745158_02115"/>
<keyword evidence="4" id="KW-0997">Cell inner membrane</keyword>
<keyword evidence="5 9" id="KW-0812">Transmembrane</keyword>
<keyword evidence="7 9" id="KW-0472">Membrane</keyword>
<keyword evidence="12" id="KW-1185">Reference proteome</keyword>
<dbReference type="OrthoDB" id="45144at2"/>
<dbReference type="GO" id="GO:0015740">
    <property type="term" value="P:C4-dicarboxylate transport"/>
    <property type="evidence" value="ECO:0007669"/>
    <property type="project" value="TreeGrafter"/>
</dbReference>
<dbReference type="GO" id="GO:0022857">
    <property type="term" value="F:transmembrane transporter activity"/>
    <property type="evidence" value="ECO:0007669"/>
    <property type="project" value="TreeGrafter"/>
</dbReference>